<accession>A0A3M2LLE7</accession>
<dbReference type="InterPro" id="IPR029058">
    <property type="entry name" value="AB_hydrolase_fold"/>
</dbReference>
<dbReference type="OrthoDB" id="3210164at2"/>
<dbReference type="InterPro" id="IPR000073">
    <property type="entry name" value="AB_hydrolase_1"/>
</dbReference>
<dbReference type="Gene3D" id="3.40.50.1820">
    <property type="entry name" value="alpha/beta hydrolase"/>
    <property type="match status" value="1"/>
</dbReference>
<comment type="caution">
    <text evidence="2">The sequence shown here is derived from an EMBL/GenBank/DDBJ whole genome shotgun (WGS) entry which is preliminary data.</text>
</comment>
<keyword evidence="3" id="KW-1185">Reference proteome</keyword>
<evidence type="ECO:0000313" key="2">
    <source>
        <dbReference type="EMBL" id="RMI38272.1"/>
    </source>
</evidence>
<dbReference type="SUPFAM" id="SSF53474">
    <property type="entry name" value="alpha/beta-Hydrolases"/>
    <property type="match status" value="1"/>
</dbReference>
<gene>
    <name evidence="2" type="ORF">EBO15_33470</name>
</gene>
<evidence type="ECO:0000259" key="1">
    <source>
        <dbReference type="Pfam" id="PF00561"/>
    </source>
</evidence>
<organism evidence="2 3">
    <name type="scientific">Actinomadura harenae</name>
    <dbReference type="NCBI Taxonomy" id="2483351"/>
    <lineage>
        <taxon>Bacteria</taxon>
        <taxon>Bacillati</taxon>
        <taxon>Actinomycetota</taxon>
        <taxon>Actinomycetes</taxon>
        <taxon>Streptosporangiales</taxon>
        <taxon>Thermomonosporaceae</taxon>
        <taxon>Actinomadura</taxon>
    </lineage>
</organism>
<sequence>MRGGTIRVPGATLYHEVRGDGPVLLALPGGPGDAAVYDGLADALSDRFTFVTLDPRGYSRSVVDEPAEHRVEVAADDAHRLLAHLGARDALVFGGSVGAIVGMELLARHPETVRRLVAHEPPAFAVLPDAADHRAMTDEVHALLESDGPMAAFGRFAAAIGDVMEPREMPQTERVQSMLERQTANAPLMLEYELRSYTTSHQPDVATLRTLADRLVLGVGELTGDNLPARPARLLATRIGCPLTTFPGAHNGPTARPEEFATHLLKAFIF</sequence>
<reference evidence="2 3" key="1">
    <citation type="submission" date="2018-10" db="EMBL/GenBank/DDBJ databases">
        <title>Isolation from soil.</title>
        <authorList>
            <person name="Hu J."/>
        </authorList>
    </citation>
    <scope>NUCLEOTIDE SEQUENCE [LARGE SCALE GENOMIC DNA]</scope>
    <source>
        <strain evidence="2 3">NEAU-Ht49</strain>
    </source>
</reference>
<dbReference type="PANTHER" id="PTHR43433">
    <property type="entry name" value="HYDROLASE, ALPHA/BETA FOLD FAMILY PROTEIN"/>
    <property type="match status" value="1"/>
</dbReference>
<dbReference type="PANTHER" id="PTHR43433:SF5">
    <property type="entry name" value="AB HYDROLASE-1 DOMAIN-CONTAINING PROTEIN"/>
    <property type="match status" value="1"/>
</dbReference>
<keyword evidence="2" id="KW-0378">Hydrolase</keyword>
<dbReference type="Proteomes" id="UP000282674">
    <property type="component" value="Unassembled WGS sequence"/>
</dbReference>
<protein>
    <submittedName>
        <fullName evidence="2">Alpha/beta fold hydrolase</fullName>
    </submittedName>
</protein>
<dbReference type="EMBL" id="RFFG01000089">
    <property type="protein sequence ID" value="RMI38272.1"/>
    <property type="molecule type" value="Genomic_DNA"/>
</dbReference>
<dbReference type="GO" id="GO:0046503">
    <property type="term" value="P:glycerolipid catabolic process"/>
    <property type="evidence" value="ECO:0007669"/>
    <property type="project" value="TreeGrafter"/>
</dbReference>
<dbReference type="AlphaFoldDB" id="A0A3M2LLE7"/>
<dbReference type="Pfam" id="PF00561">
    <property type="entry name" value="Abhydrolase_1"/>
    <property type="match status" value="1"/>
</dbReference>
<evidence type="ECO:0000313" key="3">
    <source>
        <dbReference type="Proteomes" id="UP000282674"/>
    </source>
</evidence>
<dbReference type="GO" id="GO:0004806">
    <property type="term" value="F:triacylglycerol lipase activity"/>
    <property type="evidence" value="ECO:0007669"/>
    <property type="project" value="TreeGrafter"/>
</dbReference>
<dbReference type="InterPro" id="IPR050471">
    <property type="entry name" value="AB_hydrolase"/>
</dbReference>
<proteinExistence type="predicted"/>
<feature type="domain" description="AB hydrolase-1" evidence="1">
    <location>
        <begin position="22"/>
        <end position="137"/>
    </location>
</feature>
<name>A0A3M2LLE7_9ACTN</name>
<dbReference type="RefSeq" id="WP_122198483.1">
    <property type="nucleotide sequence ID" value="NZ_JBHSKC010000018.1"/>
</dbReference>